<feature type="compositionally biased region" description="Basic and acidic residues" evidence="1">
    <location>
        <begin position="103"/>
        <end position="112"/>
    </location>
</feature>
<name>A0A167LQT9_CALVF</name>
<dbReference type="AlphaFoldDB" id="A0A167LQT9"/>
<organism evidence="2 3">
    <name type="scientific">Calocera viscosa (strain TUFC12733)</name>
    <dbReference type="NCBI Taxonomy" id="1330018"/>
    <lineage>
        <taxon>Eukaryota</taxon>
        <taxon>Fungi</taxon>
        <taxon>Dikarya</taxon>
        <taxon>Basidiomycota</taxon>
        <taxon>Agaricomycotina</taxon>
        <taxon>Dacrymycetes</taxon>
        <taxon>Dacrymycetales</taxon>
        <taxon>Dacrymycetaceae</taxon>
        <taxon>Calocera</taxon>
    </lineage>
</organism>
<feature type="compositionally biased region" description="Polar residues" evidence="1">
    <location>
        <begin position="114"/>
        <end position="126"/>
    </location>
</feature>
<dbReference type="EMBL" id="KV417286">
    <property type="protein sequence ID" value="KZO95934.1"/>
    <property type="molecule type" value="Genomic_DNA"/>
</dbReference>
<evidence type="ECO:0000313" key="3">
    <source>
        <dbReference type="Proteomes" id="UP000076738"/>
    </source>
</evidence>
<reference evidence="2 3" key="1">
    <citation type="journal article" date="2016" name="Mol. Biol. Evol.">
        <title>Comparative Genomics of Early-Diverging Mushroom-Forming Fungi Provides Insights into the Origins of Lignocellulose Decay Capabilities.</title>
        <authorList>
            <person name="Nagy L.G."/>
            <person name="Riley R."/>
            <person name="Tritt A."/>
            <person name="Adam C."/>
            <person name="Daum C."/>
            <person name="Floudas D."/>
            <person name="Sun H."/>
            <person name="Yadav J.S."/>
            <person name="Pangilinan J."/>
            <person name="Larsson K.H."/>
            <person name="Matsuura K."/>
            <person name="Barry K."/>
            <person name="Labutti K."/>
            <person name="Kuo R."/>
            <person name="Ohm R.A."/>
            <person name="Bhattacharya S.S."/>
            <person name="Shirouzu T."/>
            <person name="Yoshinaga Y."/>
            <person name="Martin F.M."/>
            <person name="Grigoriev I.V."/>
            <person name="Hibbett D.S."/>
        </authorList>
    </citation>
    <scope>NUCLEOTIDE SEQUENCE [LARGE SCALE GENOMIC DNA]</scope>
    <source>
        <strain evidence="2 3">TUFC12733</strain>
    </source>
</reference>
<keyword evidence="3" id="KW-1185">Reference proteome</keyword>
<gene>
    <name evidence="2" type="ORF">CALVIDRAFT_142534</name>
</gene>
<evidence type="ECO:0000313" key="2">
    <source>
        <dbReference type="EMBL" id="KZO95934.1"/>
    </source>
</evidence>
<accession>A0A167LQT9</accession>
<feature type="region of interest" description="Disordered" evidence="1">
    <location>
        <begin position="1"/>
        <end position="20"/>
    </location>
</feature>
<sequence>MSKCNGDSSEGPVQRVGLTETSDNCEARLVSFTPFIPTSGPVTVSPPLENTPRLASIRELSDVTAQAVRSMLPTGRDNDDDEILLDAADVDVMQNYEQQTQRQSDEGQKENTDTQEATSSPLTTSRLAKPEMHVVYDAAWIRKKFHIGDEFLRAVCTNSHSVNECDSYYPSLSPKSIRRIRKMAKKAQRRSSVKRNSPRNGC</sequence>
<proteinExistence type="predicted"/>
<dbReference type="Proteomes" id="UP000076738">
    <property type="component" value="Unassembled WGS sequence"/>
</dbReference>
<evidence type="ECO:0000256" key="1">
    <source>
        <dbReference type="SAM" id="MobiDB-lite"/>
    </source>
</evidence>
<protein>
    <submittedName>
        <fullName evidence="2">Uncharacterized protein</fullName>
    </submittedName>
</protein>
<feature type="region of interest" description="Disordered" evidence="1">
    <location>
        <begin position="97"/>
        <end position="126"/>
    </location>
</feature>